<dbReference type="Proteomes" id="UP001501294">
    <property type="component" value="Unassembled WGS sequence"/>
</dbReference>
<evidence type="ECO:0000256" key="2">
    <source>
        <dbReference type="ARBA" id="ARBA00012921"/>
    </source>
</evidence>
<proteinExistence type="inferred from homology"/>
<reference evidence="9" key="1">
    <citation type="journal article" date="2019" name="Int. J. Syst. Evol. Microbiol.">
        <title>The Global Catalogue of Microorganisms (GCM) 10K type strain sequencing project: providing services to taxonomists for standard genome sequencing and annotation.</title>
        <authorList>
            <consortium name="The Broad Institute Genomics Platform"/>
            <consortium name="The Broad Institute Genome Sequencing Center for Infectious Disease"/>
            <person name="Wu L."/>
            <person name="Ma J."/>
        </authorList>
    </citation>
    <scope>NUCLEOTIDE SEQUENCE [LARGE SCALE GENOMIC DNA]</scope>
    <source>
        <strain evidence="9">JCM 17727</strain>
    </source>
</reference>
<dbReference type="EMBL" id="BAABFU010000001">
    <property type="protein sequence ID" value="GAA4342751.1"/>
    <property type="molecule type" value="Genomic_DNA"/>
</dbReference>
<dbReference type="PRINTS" id="PR00149">
    <property type="entry name" value="FUMRATELYASE"/>
</dbReference>
<dbReference type="PANTHER" id="PTHR11444">
    <property type="entry name" value="ASPARTATEAMMONIA/ARGININOSUCCINATE/ADENYLOSUCCINATE LYASE"/>
    <property type="match status" value="1"/>
</dbReference>
<dbReference type="InterPro" id="IPR008948">
    <property type="entry name" value="L-Aspartase-like"/>
</dbReference>
<comment type="caution">
    <text evidence="8">The sequence shown here is derived from an EMBL/GenBank/DDBJ whole genome shotgun (WGS) entry which is preliminary data.</text>
</comment>
<dbReference type="PROSITE" id="PS00163">
    <property type="entry name" value="FUMARATE_LYASES"/>
    <property type="match status" value="1"/>
</dbReference>
<dbReference type="Gene3D" id="1.10.40.30">
    <property type="entry name" value="Fumarase/aspartase (C-terminal domain)"/>
    <property type="match status" value="1"/>
</dbReference>
<dbReference type="InterPro" id="IPR024083">
    <property type="entry name" value="Fumarase/histidase_N"/>
</dbReference>
<dbReference type="Pfam" id="PF00206">
    <property type="entry name" value="Lyase_1"/>
    <property type="match status" value="1"/>
</dbReference>
<evidence type="ECO:0000259" key="6">
    <source>
        <dbReference type="Pfam" id="PF00206"/>
    </source>
</evidence>
<evidence type="ECO:0000313" key="9">
    <source>
        <dbReference type="Proteomes" id="UP001501294"/>
    </source>
</evidence>
<dbReference type="PANTHER" id="PTHR11444:SF22">
    <property type="entry name" value="FUMARATE HYDRATASE CLASS II"/>
    <property type="match status" value="1"/>
</dbReference>
<evidence type="ECO:0000256" key="5">
    <source>
        <dbReference type="ARBA" id="ARBA00023239"/>
    </source>
</evidence>
<evidence type="ECO:0000313" key="8">
    <source>
        <dbReference type="EMBL" id="GAA4342751.1"/>
    </source>
</evidence>
<feature type="domain" description="Fumarate lyase N-terminal" evidence="6">
    <location>
        <begin position="28"/>
        <end position="353"/>
    </location>
</feature>
<evidence type="ECO:0000256" key="1">
    <source>
        <dbReference type="ARBA" id="ARBA00009084"/>
    </source>
</evidence>
<organism evidence="8 9">
    <name type="scientific">Kangiella taiwanensis</name>
    <dbReference type="NCBI Taxonomy" id="1079179"/>
    <lineage>
        <taxon>Bacteria</taxon>
        <taxon>Pseudomonadati</taxon>
        <taxon>Pseudomonadota</taxon>
        <taxon>Gammaproteobacteria</taxon>
        <taxon>Kangiellales</taxon>
        <taxon>Kangiellaceae</taxon>
        <taxon>Kangiella</taxon>
    </lineage>
</organism>
<protein>
    <recommendedName>
        <fullName evidence="2">fumarate hydratase</fullName>
        <ecNumber evidence="2">4.2.1.2</ecNumber>
    </recommendedName>
</protein>
<dbReference type="Pfam" id="PF10415">
    <property type="entry name" value="FumaraseC_C"/>
    <property type="match status" value="1"/>
</dbReference>
<comment type="similarity">
    <text evidence="1">Belongs to the class-II fumarase/aspartase family. Fumarase subfamily.</text>
</comment>
<name>A0ABP8HQJ0_9GAMM</name>
<sequence length="470" mass="50634">MSNRKPSAKTLANSKNTQQYRIEKDSMGEMKVPKDALYAAQTQRAVENFQISPLTLPADFIRQVILIKQTAAETNHQLGELSKTKSNAIVKATKQILEKGLITADNFPVDVFQTGSGTSTNMNVNEVVAHLASNSRTKVHPNDDVNMGQSSNDVIPTAISMMATEQLVKHLTPALNNLVTIIKAKGKSLKSVIKTGRTHLMDAMPLSMQQELSGWAYQIQLSLKNIKNIVPQVSELAQGGTAIGTGINSSAKFRTQFAKNLKAKTGLPYKKSGNAFASIAGQDASVTASGALNTLATALMKISNDLRWMNSGPVSGLGEVKLKAIQPGSSIMPGKVNPVIPEAVTMAAAQIMGNHTSITVGAQSGNFQLNVMLPMIAYNLHQSLTLATKASLQIAGTIKDFEPNADYLEQQLSKNAILATALAPEIGYEKASEVVYQARREERSILEVALEITSLSRNQLEKILDPKKLT</sequence>
<dbReference type="InterPro" id="IPR022761">
    <property type="entry name" value="Fumarate_lyase_N"/>
</dbReference>
<accession>A0ABP8HQJ0</accession>
<evidence type="ECO:0000256" key="4">
    <source>
        <dbReference type="ARBA" id="ARBA00022532"/>
    </source>
</evidence>
<evidence type="ECO:0000256" key="3">
    <source>
        <dbReference type="ARBA" id="ARBA00022490"/>
    </source>
</evidence>
<gene>
    <name evidence="8" type="ORF">GCM10023150_00800</name>
</gene>
<feature type="domain" description="Fumarase C C-terminal" evidence="7">
    <location>
        <begin position="418"/>
        <end position="470"/>
    </location>
</feature>
<dbReference type="InterPro" id="IPR018951">
    <property type="entry name" value="Fumarase_C_C"/>
</dbReference>
<keyword evidence="4" id="KW-0816">Tricarboxylic acid cycle</keyword>
<dbReference type="Gene3D" id="1.20.200.10">
    <property type="entry name" value="Fumarase/aspartase (Central domain)"/>
    <property type="match status" value="1"/>
</dbReference>
<keyword evidence="5" id="KW-0456">Lyase</keyword>
<dbReference type="InterPro" id="IPR005677">
    <property type="entry name" value="Fum_hydII"/>
</dbReference>
<dbReference type="EC" id="4.2.1.2" evidence="2"/>
<evidence type="ECO:0000259" key="7">
    <source>
        <dbReference type="Pfam" id="PF10415"/>
    </source>
</evidence>
<dbReference type="InterPro" id="IPR000362">
    <property type="entry name" value="Fumarate_lyase_fam"/>
</dbReference>
<dbReference type="Gene3D" id="1.10.275.10">
    <property type="entry name" value="Fumarase/aspartase (N-terminal domain)"/>
    <property type="match status" value="1"/>
</dbReference>
<dbReference type="SUPFAM" id="SSF48557">
    <property type="entry name" value="L-aspartase-like"/>
    <property type="match status" value="1"/>
</dbReference>
<keyword evidence="9" id="KW-1185">Reference proteome</keyword>
<dbReference type="InterPro" id="IPR020557">
    <property type="entry name" value="Fumarate_lyase_CS"/>
</dbReference>
<keyword evidence="3" id="KW-0963">Cytoplasm</keyword>
<dbReference type="PRINTS" id="PR00145">
    <property type="entry name" value="ARGSUCLYASE"/>
</dbReference>